<dbReference type="InterPro" id="IPR035437">
    <property type="entry name" value="SNase_OB-fold_sf"/>
</dbReference>
<dbReference type="Proteomes" id="UP000054064">
    <property type="component" value="Unassembled WGS sequence"/>
</dbReference>
<dbReference type="PROSITE" id="PS50304">
    <property type="entry name" value="TUDOR"/>
    <property type="match status" value="1"/>
</dbReference>
<feature type="domain" description="Tudor" evidence="1">
    <location>
        <begin position="5"/>
        <end position="62"/>
    </location>
</feature>
<protein>
    <submittedName>
        <fullName evidence="2">Tudor domain-containing protein 5</fullName>
    </submittedName>
</protein>
<name>A0A091GRH1_BUCRH</name>
<feature type="non-terminal residue" evidence="2">
    <location>
        <position position="1"/>
    </location>
</feature>
<gene>
    <name evidence="2" type="ORF">N320_00445</name>
</gene>
<proteinExistence type="predicted"/>
<accession>A0A091GRH1</accession>
<dbReference type="Pfam" id="PF00567">
    <property type="entry name" value="TUDOR"/>
    <property type="match status" value="1"/>
</dbReference>
<dbReference type="AlphaFoldDB" id="A0A091GRH1"/>
<evidence type="ECO:0000313" key="2">
    <source>
        <dbReference type="EMBL" id="KFO85769.1"/>
    </source>
</evidence>
<dbReference type="PANTHER" id="PTHR22948:SF19">
    <property type="entry name" value="TUDOR DOMAIN-CONTAINING PROTEIN 5"/>
    <property type="match status" value="1"/>
</dbReference>
<dbReference type="SUPFAM" id="SSF63748">
    <property type="entry name" value="Tudor/PWWP/MBT"/>
    <property type="match status" value="1"/>
</dbReference>
<dbReference type="EMBL" id="KL508884">
    <property type="protein sequence ID" value="KFO85769.1"/>
    <property type="molecule type" value="Genomic_DNA"/>
</dbReference>
<organism evidence="2 3">
    <name type="scientific">Buceros rhinoceros silvestris</name>
    <dbReference type="NCBI Taxonomy" id="175836"/>
    <lineage>
        <taxon>Eukaryota</taxon>
        <taxon>Metazoa</taxon>
        <taxon>Chordata</taxon>
        <taxon>Craniata</taxon>
        <taxon>Vertebrata</taxon>
        <taxon>Euteleostomi</taxon>
        <taxon>Archelosauria</taxon>
        <taxon>Archosauria</taxon>
        <taxon>Dinosauria</taxon>
        <taxon>Saurischia</taxon>
        <taxon>Theropoda</taxon>
        <taxon>Coelurosauria</taxon>
        <taxon>Aves</taxon>
        <taxon>Neognathae</taxon>
        <taxon>Neoaves</taxon>
        <taxon>Telluraves</taxon>
        <taxon>Coraciimorphae</taxon>
        <taxon>Bucerotiformes</taxon>
        <taxon>Bucerotidae</taxon>
        <taxon>Buceros</taxon>
    </lineage>
</organism>
<keyword evidence="3" id="KW-1185">Reference proteome</keyword>
<reference evidence="2 3" key="1">
    <citation type="submission" date="2014-04" db="EMBL/GenBank/DDBJ databases">
        <title>Genome evolution of avian class.</title>
        <authorList>
            <person name="Zhang G."/>
            <person name="Li C."/>
        </authorList>
    </citation>
    <scope>NUCLEOTIDE SEQUENCE [LARGE SCALE GENOMIC DNA]</scope>
    <source>
        <strain evidence="2">BGI_N320</strain>
    </source>
</reference>
<dbReference type="SMART" id="SM00333">
    <property type="entry name" value="TUDOR"/>
    <property type="match status" value="1"/>
</dbReference>
<dbReference type="InterPro" id="IPR050621">
    <property type="entry name" value="Tudor_domain_containing"/>
</dbReference>
<dbReference type="Gene3D" id="2.40.50.90">
    <property type="match status" value="1"/>
</dbReference>
<sequence>LPDSSVRPGQLCCIMVETWWYRVIIHRVLDGQQVEVFYADYGNLEVVPKSRLRFLKWCHSKLPAQAIPCSLAGVRAVEGTWSDAATLLFKELCGSKLLVGIVDEYVKGVLHLCLCDTSTEADVYLHRVLSDGGHADICEETVPSQVRREASAS</sequence>
<dbReference type="PANTHER" id="PTHR22948">
    <property type="entry name" value="TUDOR DOMAIN CONTAINING PROTEIN"/>
    <property type="match status" value="1"/>
</dbReference>
<dbReference type="InterPro" id="IPR002999">
    <property type="entry name" value="Tudor"/>
</dbReference>
<evidence type="ECO:0000259" key="1">
    <source>
        <dbReference type="PROSITE" id="PS50304"/>
    </source>
</evidence>
<evidence type="ECO:0000313" key="3">
    <source>
        <dbReference type="Proteomes" id="UP000054064"/>
    </source>
</evidence>
<feature type="non-terminal residue" evidence="2">
    <location>
        <position position="153"/>
    </location>
</feature>